<dbReference type="RefSeq" id="WP_166268995.1">
    <property type="nucleotide sequence ID" value="NZ_CP048029.1"/>
</dbReference>
<organism evidence="1 2">
    <name type="scientific">Caldichromatium japonicum</name>
    <dbReference type="NCBI Taxonomy" id="2699430"/>
    <lineage>
        <taxon>Bacteria</taxon>
        <taxon>Pseudomonadati</taxon>
        <taxon>Pseudomonadota</taxon>
        <taxon>Gammaproteobacteria</taxon>
        <taxon>Chromatiales</taxon>
        <taxon>Chromatiaceae</taxon>
        <taxon>Caldichromatium</taxon>
    </lineage>
</organism>
<protein>
    <submittedName>
        <fullName evidence="1">Uncharacterized protein</fullName>
    </submittedName>
</protein>
<accession>A0A6G7V9W3</accession>
<evidence type="ECO:0000313" key="2">
    <source>
        <dbReference type="Proteomes" id="UP000502699"/>
    </source>
</evidence>
<evidence type="ECO:0000313" key="1">
    <source>
        <dbReference type="EMBL" id="QIK36665.1"/>
    </source>
</evidence>
<gene>
    <name evidence="1" type="ORF">GWK36_00110</name>
</gene>
<reference evidence="2" key="1">
    <citation type="submission" date="2020-01" db="EMBL/GenBank/DDBJ databases">
        <title>Caldichromatium gen. nov., sp. nov., a thermophilic purple sulfur bacterium member of the family Chromatiaceae isolated from Nakabusa hot spring, Japan.</title>
        <authorList>
            <person name="Saini M.K."/>
            <person name="Hanada S."/>
            <person name="Tank M."/>
        </authorList>
    </citation>
    <scope>NUCLEOTIDE SEQUENCE [LARGE SCALE GENOMIC DNA]</scope>
    <source>
        <strain evidence="2">No.7</strain>
    </source>
</reference>
<name>A0A6G7V9W3_9GAMM</name>
<proteinExistence type="predicted"/>
<dbReference type="EMBL" id="CP048029">
    <property type="protein sequence ID" value="QIK36665.1"/>
    <property type="molecule type" value="Genomic_DNA"/>
</dbReference>
<sequence>MAELFRARGLPVHQVMRRLTALDDQQRFLNRINLLAIDNGAAVGVECKLNTTVEDVCTHLARPDHFKRNFPHFSDMQRFGTIAAMQFEEGIYVLGQSGETIALLNPPAFKPRVW</sequence>
<dbReference type="Proteomes" id="UP000502699">
    <property type="component" value="Chromosome"/>
</dbReference>
<dbReference type="AlphaFoldDB" id="A0A6G7V9W3"/>
<keyword evidence="2" id="KW-1185">Reference proteome</keyword>
<dbReference type="KEGG" id="cjap:GWK36_00110"/>